<comment type="caution">
    <text evidence="1">The sequence shown here is derived from an EMBL/GenBank/DDBJ whole genome shotgun (WGS) entry which is preliminary data.</text>
</comment>
<organism evidence="1 2">
    <name type="scientific">Cohnella endophytica</name>
    <dbReference type="NCBI Taxonomy" id="2419778"/>
    <lineage>
        <taxon>Bacteria</taxon>
        <taxon>Bacillati</taxon>
        <taxon>Bacillota</taxon>
        <taxon>Bacilli</taxon>
        <taxon>Bacillales</taxon>
        <taxon>Paenibacillaceae</taxon>
        <taxon>Cohnella</taxon>
    </lineage>
</organism>
<accession>A0A494XNY5</accession>
<dbReference type="Proteomes" id="UP000282076">
    <property type="component" value="Unassembled WGS sequence"/>
</dbReference>
<reference evidence="1 2" key="1">
    <citation type="submission" date="2018-10" db="EMBL/GenBank/DDBJ databases">
        <title>Cohnella sp. M2MS4P-1, whole genome shotgun sequence.</title>
        <authorList>
            <person name="Tuo L."/>
        </authorList>
    </citation>
    <scope>NUCLEOTIDE SEQUENCE [LARGE SCALE GENOMIC DNA]</scope>
    <source>
        <strain evidence="1 2">M2MS4P-1</strain>
    </source>
</reference>
<dbReference type="RefSeq" id="WP_120978512.1">
    <property type="nucleotide sequence ID" value="NZ_RBZM01000008.1"/>
</dbReference>
<dbReference type="InterPro" id="IPR043733">
    <property type="entry name" value="DUF5677"/>
</dbReference>
<dbReference type="OrthoDB" id="7531258at2"/>
<dbReference type="EMBL" id="RBZM01000008">
    <property type="protein sequence ID" value="RKP49829.1"/>
    <property type="molecule type" value="Genomic_DNA"/>
</dbReference>
<keyword evidence="2" id="KW-1185">Reference proteome</keyword>
<sequence length="360" mass="41901">MKRDSWLRKLIEQLITDKPEILHDEEKLSNVITDAINKSLPEASELIYNNLKTNSGDMLEDHRLLRQEFEARLQRRWSKALNLLETLIVLSRESGEEFCEDVFDEDAEIDNLQVSSVIVRLHARACRVAHEVLTLLRAGYADGALARWRTLHEVSTTAFFIAHHGKDLAIRYVEYEDIERYNEMLEYQRSYEKLGYEKLEDEAVQEIIERKEELVKSYGEDFRKEYGWTLGILPKGKRTFKHIEESMDFSHWRTYFKLANNYVHSGPLGTIFPLGSMKHVDHLLPGASNYGLATPGQNTGISLVQITTCLLTIEPTYQRLLAAKVLQLFLYELCSEFVDTQEDIENEEKELRKREEAIVE</sequence>
<protein>
    <submittedName>
        <fullName evidence="1">Uncharacterized protein</fullName>
    </submittedName>
</protein>
<evidence type="ECO:0000313" key="2">
    <source>
        <dbReference type="Proteomes" id="UP000282076"/>
    </source>
</evidence>
<dbReference type="Pfam" id="PF18928">
    <property type="entry name" value="DUF5677"/>
    <property type="match status" value="1"/>
</dbReference>
<dbReference type="AlphaFoldDB" id="A0A494XNY5"/>
<proteinExistence type="predicted"/>
<gene>
    <name evidence="1" type="ORF">D7Z26_18515</name>
</gene>
<name>A0A494XNY5_9BACL</name>
<evidence type="ECO:0000313" key="1">
    <source>
        <dbReference type="EMBL" id="RKP49829.1"/>
    </source>
</evidence>